<dbReference type="EMBL" id="MU128931">
    <property type="protein sequence ID" value="KAF9517447.1"/>
    <property type="molecule type" value="Genomic_DNA"/>
</dbReference>
<gene>
    <name evidence="2" type="ORF">BS47DRAFT_1339272</name>
</gene>
<comment type="caution">
    <text evidence="2">The sequence shown here is derived from an EMBL/GenBank/DDBJ whole genome shotgun (WGS) entry which is preliminary data.</text>
</comment>
<feature type="region of interest" description="Disordered" evidence="1">
    <location>
        <begin position="1"/>
        <end position="41"/>
    </location>
</feature>
<evidence type="ECO:0000256" key="1">
    <source>
        <dbReference type="SAM" id="MobiDB-lite"/>
    </source>
</evidence>
<feature type="compositionally biased region" description="Basic and acidic residues" evidence="1">
    <location>
        <begin position="30"/>
        <end position="41"/>
    </location>
</feature>
<organism evidence="2 3">
    <name type="scientific">Hydnum rufescens UP504</name>
    <dbReference type="NCBI Taxonomy" id="1448309"/>
    <lineage>
        <taxon>Eukaryota</taxon>
        <taxon>Fungi</taxon>
        <taxon>Dikarya</taxon>
        <taxon>Basidiomycota</taxon>
        <taxon>Agaricomycotina</taxon>
        <taxon>Agaricomycetes</taxon>
        <taxon>Cantharellales</taxon>
        <taxon>Hydnaceae</taxon>
        <taxon>Hydnum</taxon>
    </lineage>
</organism>
<reference evidence="2" key="1">
    <citation type="journal article" date="2020" name="Nat. Commun.">
        <title>Large-scale genome sequencing of mycorrhizal fungi provides insights into the early evolution of symbiotic traits.</title>
        <authorList>
            <person name="Miyauchi S."/>
            <person name="Kiss E."/>
            <person name="Kuo A."/>
            <person name="Drula E."/>
            <person name="Kohler A."/>
            <person name="Sanchez-Garcia M."/>
            <person name="Morin E."/>
            <person name="Andreopoulos B."/>
            <person name="Barry K.W."/>
            <person name="Bonito G."/>
            <person name="Buee M."/>
            <person name="Carver A."/>
            <person name="Chen C."/>
            <person name="Cichocki N."/>
            <person name="Clum A."/>
            <person name="Culley D."/>
            <person name="Crous P.W."/>
            <person name="Fauchery L."/>
            <person name="Girlanda M."/>
            <person name="Hayes R.D."/>
            <person name="Keri Z."/>
            <person name="LaButti K."/>
            <person name="Lipzen A."/>
            <person name="Lombard V."/>
            <person name="Magnuson J."/>
            <person name="Maillard F."/>
            <person name="Murat C."/>
            <person name="Nolan M."/>
            <person name="Ohm R.A."/>
            <person name="Pangilinan J."/>
            <person name="Pereira M.F."/>
            <person name="Perotto S."/>
            <person name="Peter M."/>
            <person name="Pfister S."/>
            <person name="Riley R."/>
            <person name="Sitrit Y."/>
            <person name="Stielow J.B."/>
            <person name="Szollosi G."/>
            <person name="Zifcakova L."/>
            <person name="Stursova M."/>
            <person name="Spatafora J.W."/>
            <person name="Tedersoo L."/>
            <person name="Vaario L.M."/>
            <person name="Yamada A."/>
            <person name="Yan M."/>
            <person name="Wang P."/>
            <person name="Xu J."/>
            <person name="Bruns T."/>
            <person name="Baldrian P."/>
            <person name="Vilgalys R."/>
            <person name="Dunand C."/>
            <person name="Henrissat B."/>
            <person name="Grigoriev I.V."/>
            <person name="Hibbett D."/>
            <person name="Nagy L.G."/>
            <person name="Martin F.M."/>
        </authorList>
    </citation>
    <scope>NUCLEOTIDE SEQUENCE</scope>
    <source>
        <strain evidence="2">UP504</strain>
    </source>
</reference>
<proteinExistence type="predicted"/>
<feature type="region of interest" description="Disordered" evidence="1">
    <location>
        <begin position="256"/>
        <end position="312"/>
    </location>
</feature>
<evidence type="ECO:0000313" key="2">
    <source>
        <dbReference type="EMBL" id="KAF9517447.1"/>
    </source>
</evidence>
<dbReference type="Proteomes" id="UP000886523">
    <property type="component" value="Unassembled WGS sequence"/>
</dbReference>
<feature type="compositionally biased region" description="Polar residues" evidence="1">
    <location>
        <begin position="215"/>
        <end position="226"/>
    </location>
</feature>
<sequence>MSHRALGRPIPVSAPPQLPKRSPLRPSTPVREDTGTPRESYDLGYQASLVEQRILCADTFRGGLRIASAPSGSLSFMYNGFHPMDVVLSPHPKATLQRRPHIRRPRSMSNPESRSDIPSEPPRPPRPILPPIITQNLPSQLATKQMKARQVKTKPASIHPTVQNAHGRSGSQIPLFLIPGHGKQITYASVRPSIVPPLEHPPQLPLQPPSRKLPTASTTVPQSSTIHPPPSTAAQTRYPVRPLPILHDLNSVSSIPTSSPRIYPLPTAPTSLPVSHSSQSPTQPHLPSRTDSVKTQWSQDSAPPTGAPPTRRQSFAASYHYKAATGEECEIDTIAVWTGLDVLLHKKGVDHTITVEDLPVLPTPLSMHEPHQPKRADTATVRSLLIERWNRAHNPVAVV</sequence>
<feature type="compositionally biased region" description="Polar residues" evidence="1">
    <location>
        <begin position="134"/>
        <end position="143"/>
    </location>
</feature>
<evidence type="ECO:0000313" key="3">
    <source>
        <dbReference type="Proteomes" id="UP000886523"/>
    </source>
</evidence>
<keyword evidence="3" id="KW-1185">Reference proteome</keyword>
<feature type="region of interest" description="Disordered" evidence="1">
    <location>
        <begin position="92"/>
        <end position="176"/>
    </location>
</feature>
<feature type="region of interest" description="Disordered" evidence="1">
    <location>
        <begin position="193"/>
        <end position="236"/>
    </location>
</feature>
<dbReference type="AlphaFoldDB" id="A0A9P6DXH3"/>
<feature type="compositionally biased region" description="Basic residues" evidence="1">
    <location>
        <begin position="96"/>
        <end position="106"/>
    </location>
</feature>
<feature type="compositionally biased region" description="Pro residues" evidence="1">
    <location>
        <begin position="119"/>
        <end position="130"/>
    </location>
</feature>
<feature type="compositionally biased region" description="Polar residues" evidence="1">
    <location>
        <begin position="160"/>
        <end position="172"/>
    </location>
</feature>
<protein>
    <submittedName>
        <fullName evidence="2">Uncharacterized protein</fullName>
    </submittedName>
</protein>
<feature type="compositionally biased region" description="Polar residues" evidence="1">
    <location>
        <begin position="268"/>
        <end position="302"/>
    </location>
</feature>
<name>A0A9P6DXH3_9AGAM</name>
<accession>A0A9P6DXH3</accession>
<feature type="compositionally biased region" description="Pro residues" evidence="1">
    <location>
        <begin position="194"/>
        <end position="208"/>
    </location>
</feature>